<gene>
    <name evidence="3" type="ORF">CO097_02785</name>
    <name evidence="2" type="ORF">COZ07_06895</name>
    <name evidence="1" type="ORF">COZ58_00665</name>
</gene>
<dbReference type="AlphaFoldDB" id="A0A2M8CDZ9"/>
<comment type="caution">
    <text evidence="3">The sequence shown here is derived from an EMBL/GenBank/DDBJ whole genome shotgun (WGS) entry which is preliminary data.</text>
</comment>
<reference evidence="4 5" key="2">
    <citation type="submission" date="2017-09" db="EMBL/GenBank/DDBJ databases">
        <title>Depth-based differentiation of microbial function through sediment-hosted aquifers and enrichment of novel symbionts in the deep terrestrial subsurface.</title>
        <authorList>
            <person name="Probst A.J."/>
            <person name="Ladd B."/>
            <person name="Jarett J.K."/>
            <person name="Geller-Mcgrath D.E."/>
            <person name="Sieber C.M."/>
            <person name="Emerson J.B."/>
            <person name="Anantharaman K."/>
            <person name="Thomas B.C."/>
            <person name="Malmstrom R."/>
            <person name="Stieglmeier M."/>
            <person name="Klingl A."/>
            <person name="Woyke T."/>
            <person name="Ryan C.M."/>
            <person name="Banfield J.F."/>
        </authorList>
    </citation>
    <scope>NUCLEOTIDE SEQUENCE [LARGE SCALE GENOMIC DNA]</scope>
    <source>
        <strain evidence="2">CG_4_10_14_3_um_filter_34_13</strain>
        <strain evidence="3">CG_4_9_14_3_um_filter_33_16</strain>
    </source>
</reference>
<accession>A0A2M7PNA4</accession>
<dbReference type="Proteomes" id="UP000230646">
    <property type="component" value="Unassembled WGS sequence"/>
</dbReference>
<evidence type="ECO:0000313" key="2">
    <source>
        <dbReference type="EMBL" id="PIY32098.1"/>
    </source>
</evidence>
<dbReference type="InterPro" id="IPR014942">
    <property type="entry name" value="AbiEii"/>
</dbReference>
<dbReference type="EMBL" id="PFTV01000072">
    <property type="protein sequence ID" value="PJB57278.1"/>
    <property type="molecule type" value="Genomic_DNA"/>
</dbReference>
<evidence type="ECO:0000313" key="5">
    <source>
        <dbReference type="Proteomes" id="UP000230646"/>
    </source>
</evidence>
<evidence type="ECO:0000313" key="1">
    <source>
        <dbReference type="EMBL" id="PIX35275.1"/>
    </source>
</evidence>
<accession>A0A2M8CDZ9</accession>
<proteinExistence type="predicted"/>
<protein>
    <recommendedName>
        <fullName evidence="6">Nucleotidyl transferase AbiEii/AbiGii toxin family protein</fullName>
    </recommendedName>
</protein>
<dbReference type="Pfam" id="PF08843">
    <property type="entry name" value="AbiEii"/>
    <property type="match status" value="1"/>
</dbReference>
<dbReference type="EMBL" id="PFKO01000261">
    <property type="protein sequence ID" value="PIY32098.1"/>
    <property type="molecule type" value="Genomic_DNA"/>
</dbReference>
<reference evidence="1" key="1">
    <citation type="submission" date="2017-09" db="EMBL/GenBank/DDBJ databases">
        <title>Depth-based differentiation of microbial function through sediment-hosted aquifers and enrichment of novel symbionts in the deep terrestrial subsurface.</title>
        <authorList>
            <person name="Probst A.J."/>
            <person name="Ladd B."/>
            <person name="Jarett J.K."/>
            <person name="Geller-Mcgrath D.E."/>
            <person name="Sieber C.M.K."/>
            <person name="Emerson J.B."/>
            <person name="Anantharaman K."/>
            <person name="Thomas B.C."/>
            <person name="Malmstrom R."/>
            <person name="Stieglmeier M."/>
            <person name="Klingl A."/>
            <person name="Woyke T."/>
            <person name="Ryan C.M."/>
            <person name="Banfield J.F."/>
        </authorList>
    </citation>
    <scope>NUCLEOTIDE SEQUENCE</scope>
    <source>
        <strain evidence="1">CG_4_8_14_3_um_filter_34_18</strain>
    </source>
</reference>
<evidence type="ECO:0000313" key="4">
    <source>
        <dbReference type="Proteomes" id="UP000228560"/>
    </source>
</evidence>
<evidence type="ECO:0008006" key="6">
    <source>
        <dbReference type="Google" id="ProtNLM"/>
    </source>
</evidence>
<dbReference type="EMBL" id="PFIP01000014">
    <property type="protein sequence ID" value="PIX35275.1"/>
    <property type="molecule type" value="Genomic_DNA"/>
</dbReference>
<dbReference type="Proteomes" id="UP000231493">
    <property type="component" value="Unassembled WGS sequence"/>
</dbReference>
<accession>A0A2M7KAX4</accession>
<evidence type="ECO:0000313" key="3">
    <source>
        <dbReference type="EMBL" id="PJB57278.1"/>
    </source>
</evidence>
<sequence>MQERLLYRLSVSEYKDNFILKGGLLLFSMSGFTGRPTRDIDFLAYQISNNMENIKEVFKKICRVEYNDGIVFNSNSVFVEEIKKEAEHGGIRVKLTGYLGKAKEMLWVDIGFNDIVVPEVITADYPVLLDMDYPKIKMYSFESVVAEKFEAIVSLGELNSRMKDFYDVFILLSEKNFNRDILQKAIVETFIRRGTDILKFDQVFKKEFIEDDNRINQWKLFLKKIGHQNIEFEYVMDAIKKSLLPIYNNIKKENRF</sequence>
<dbReference type="Proteomes" id="UP000228560">
    <property type="component" value="Unassembled WGS sequence"/>
</dbReference>
<organism evidence="3 4">
    <name type="scientific">Candidatus Infernicultor aquiphilus</name>
    <dbReference type="NCBI Taxonomy" id="1805029"/>
    <lineage>
        <taxon>Bacteria</taxon>
        <taxon>Pseudomonadati</taxon>
        <taxon>Atribacterota</taxon>
        <taxon>Candidatus Phoenicimicrobiia</taxon>
        <taxon>Candidatus Pheonicimicrobiales</taxon>
        <taxon>Candidatus Phoenicimicrobiaceae</taxon>
        <taxon>Candidatus Infernicultor</taxon>
    </lineage>
</organism>
<name>A0A2M8CDZ9_9BACT</name>